<dbReference type="InterPro" id="IPR023828">
    <property type="entry name" value="Peptidase_S8_Ser-AS"/>
</dbReference>
<dbReference type="Proteomes" id="UP001549773">
    <property type="component" value="Unassembled WGS sequence"/>
</dbReference>
<protein>
    <submittedName>
        <fullName evidence="9">S8 family serine peptidase</fullName>
    </submittedName>
</protein>
<dbReference type="PRINTS" id="PR00723">
    <property type="entry name" value="SUBTILISIN"/>
</dbReference>
<feature type="active site" description="Charge relay system" evidence="6">
    <location>
        <position position="223"/>
    </location>
</feature>
<evidence type="ECO:0000256" key="3">
    <source>
        <dbReference type="ARBA" id="ARBA00022729"/>
    </source>
</evidence>
<feature type="active site" description="Charge relay system" evidence="6">
    <location>
        <position position="181"/>
    </location>
</feature>
<comment type="similarity">
    <text evidence="1 6">Belongs to the peptidase S8 family.</text>
</comment>
<sequence>MVKNILILIFFFTLFGAGAQEHAWVYFKDKVGVDEAMANPETILSARALARKNKFNIPIDERDVPVNESYIAQVKGQAGIAVKAKSKWFNCVHVIGSINDIASLSSLDFVDRIFYANRSLNSKAGKSPKYKSKPDNHKNKFLTQKANFIYGQSEAQISQLKVEALHQSNYTGEGLWIAVMDGGFPNVDQLAAFSRLRSNNDLLGGYDFVGRTTNIYAPDGNSHGTRVLSDMGGYVENQLVGTAPDASYMLFRTEDGVTETPVEESYWVEAAERADSLGIDLINTSLGYSTFDNPNYSYTPAEMDGNTAFISQGANIATAKGMLVVNSAGNSGSSSWGVVTAPADANVYTVGAVDMDGTYVSFSSRGPNAQGVVKPDGMAMGRNAAVVDENNTIVRNNGTSFSSPIMAGAIASFWGALPDKTNLEIMQLVRESSSMYQNPNAQMGYGIPNFDLAMTLNGVEGQNGGEDEGEQTLDYILFPNPMETNVQIRLPQGSTTAILRLYDIYGKRILEKQITETDNQISVEQLSQAMYIVQLEMEGISKEYKLIKK</sequence>
<keyword evidence="10" id="KW-1185">Reference proteome</keyword>
<evidence type="ECO:0000256" key="4">
    <source>
        <dbReference type="ARBA" id="ARBA00022801"/>
    </source>
</evidence>
<dbReference type="PROSITE" id="PS00138">
    <property type="entry name" value="SUBTILASE_SER"/>
    <property type="match status" value="1"/>
</dbReference>
<keyword evidence="2 6" id="KW-0645">Protease</keyword>
<keyword evidence="5 6" id="KW-0720">Serine protease</keyword>
<keyword evidence="4 6" id="KW-0378">Hydrolase</keyword>
<dbReference type="InterPro" id="IPR000209">
    <property type="entry name" value="Peptidase_S8/S53_dom"/>
</dbReference>
<dbReference type="Pfam" id="PF00082">
    <property type="entry name" value="Peptidase_S8"/>
    <property type="match status" value="1"/>
</dbReference>
<feature type="domain" description="Secretion system C-terminal sorting" evidence="8">
    <location>
        <begin position="477"/>
        <end position="547"/>
    </location>
</feature>
<feature type="domain" description="Peptidase S8/S53" evidence="7">
    <location>
        <begin position="172"/>
        <end position="446"/>
    </location>
</feature>
<evidence type="ECO:0000256" key="1">
    <source>
        <dbReference type="ARBA" id="ARBA00011073"/>
    </source>
</evidence>
<dbReference type="PIRSF" id="PIRSF037903">
    <property type="entry name" value="Subtilisin_rel_GFO_2223"/>
    <property type="match status" value="1"/>
</dbReference>
<dbReference type="NCBIfam" id="TIGR04183">
    <property type="entry name" value="Por_Secre_tail"/>
    <property type="match status" value="1"/>
</dbReference>
<dbReference type="SUPFAM" id="SSF52743">
    <property type="entry name" value="Subtilisin-like"/>
    <property type="match status" value="1"/>
</dbReference>
<dbReference type="InterPro" id="IPR050131">
    <property type="entry name" value="Peptidase_S8_subtilisin-like"/>
</dbReference>
<dbReference type="EMBL" id="JBEWYP010000007">
    <property type="protein sequence ID" value="MET7030127.1"/>
    <property type="molecule type" value="Genomic_DNA"/>
</dbReference>
<evidence type="ECO:0000256" key="6">
    <source>
        <dbReference type="PROSITE-ProRule" id="PRU01240"/>
    </source>
</evidence>
<dbReference type="InterPro" id="IPR017317">
    <property type="entry name" value="Pept_S8_subtilisin_bacteroid-2"/>
</dbReference>
<dbReference type="CDD" id="cd07493">
    <property type="entry name" value="Peptidases_S8_9"/>
    <property type="match status" value="1"/>
</dbReference>
<dbReference type="InterPro" id="IPR036852">
    <property type="entry name" value="Peptidase_S8/S53_dom_sf"/>
</dbReference>
<evidence type="ECO:0000259" key="7">
    <source>
        <dbReference type="Pfam" id="PF00082"/>
    </source>
</evidence>
<proteinExistence type="inferred from homology"/>
<evidence type="ECO:0000313" key="10">
    <source>
        <dbReference type="Proteomes" id="UP001549773"/>
    </source>
</evidence>
<dbReference type="InterPro" id="IPR026444">
    <property type="entry name" value="Secre_tail"/>
</dbReference>
<evidence type="ECO:0000313" key="9">
    <source>
        <dbReference type="EMBL" id="MET7030127.1"/>
    </source>
</evidence>
<dbReference type="PROSITE" id="PS51892">
    <property type="entry name" value="SUBTILASE"/>
    <property type="match status" value="1"/>
</dbReference>
<dbReference type="Gene3D" id="3.40.50.200">
    <property type="entry name" value="Peptidase S8/S53 domain"/>
    <property type="match status" value="1"/>
</dbReference>
<keyword evidence="3" id="KW-0732">Signal</keyword>
<organism evidence="9 10">
    <name type="scientific">Sediminicola luteus</name>
    <dbReference type="NCBI Taxonomy" id="319238"/>
    <lineage>
        <taxon>Bacteria</taxon>
        <taxon>Pseudomonadati</taxon>
        <taxon>Bacteroidota</taxon>
        <taxon>Flavobacteriia</taxon>
        <taxon>Flavobacteriales</taxon>
        <taxon>Flavobacteriaceae</taxon>
        <taxon>Sediminicola</taxon>
    </lineage>
</organism>
<dbReference type="PANTHER" id="PTHR43806">
    <property type="entry name" value="PEPTIDASE S8"/>
    <property type="match status" value="1"/>
</dbReference>
<evidence type="ECO:0000259" key="8">
    <source>
        <dbReference type="Pfam" id="PF18962"/>
    </source>
</evidence>
<accession>A0ABV2TXX6</accession>
<dbReference type="InterPro" id="IPR015500">
    <property type="entry name" value="Peptidase_S8_subtilisin-rel"/>
</dbReference>
<name>A0ABV2TXX6_9FLAO</name>
<comment type="caution">
    <text evidence="9">The sequence shown here is derived from an EMBL/GenBank/DDBJ whole genome shotgun (WGS) entry which is preliminary data.</text>
</comment>
<dbReference type="Pfam" id="PF18962">
    <property type="entry name" value="Por_Secre_tail"/>
    <property type="match status" value="1"/>
</dbReference>
<evidence type="ECO:0000256" key="2">
    <source>
        <dbReference type="ARBA" id="ARBA00022670"/>
    </source>
</evidence>
<evidence type="ECO:0000256" key="5">
    <source>
        <dbReference type="ARBA" id="ARBA00022825"/>
    </source>
</evidence>
<feature type="active site" description="Charge relay system" evidence="6">
    <location>
        <position position="400"/>
    </location>
</feature>
<dbReference type="PANTHER" id="PTHR43806:SF67">
    <property type="entry name" value="EGF-LIKE DOMAIN-CONTAINING PROTEIN"/>
    <property type="match status" value="1"/>
</dbReference>
<reference evidence="9 10" key="1">
    <citation type="submission" date="2024-07" db="EMBL/GenBank/DDBJ databases">
        <title>The genome sequence of type strain Sediminicola luteus GDMCC 1.2596T.</title>
        <authorList>
            <person name="Liu Y."/>
        </authorList>
    </citation>
    <scope>NUCLEOTIDE SEQUENCE [LARGE SCALE GENOMIC DNA]</scope>
    <source>
        <strain evidence="9 10">GDMCC 1.2596</strain>
    </source>
</reference>
<gene>
    <name evidence="9" type="ORF">ABXZ32_12010</name>
</gene>
<dbReference type="RefSeq" id="WP_354618921.1">
    <property type="nucleotide sequence ID" value="NZ_JBEWYP010000007.1"/>
</dbReference>